<reference evidence="1" key="1">
    <citation type="submission" date="2018-06" db="EMBL/GenBank/DDBJ databases">
        <authorList>
            <person name="Zhirakovskaya E."/>
        </authorList>
    </citation>
    <scope>NUCLEOTIDE SEQUENCE</scope>
</reference>
<dbReference type="InterPro" id="IPR019847">
    <property type="entry name" value="Gliding_motility_assoc_GldN"/>
</dbReference>
<dbReference type="AlphaFoldDB" id="A0A3B0UAS9"/>
<dbReference type="Pfam" id="PF19841">
    <property type="entry name" value="GldN"/>
    <property type="match status" value="1"/>
</dbReference>
<gene>
    <name evidence="1" type="ORF">MNBD_BACTEROID01-2603</name>
</gene>
<evidence type="ECO:0000313" key="1">
    <source>
        <dbReference type="EMBL" id="VAW21669.1"/>
    </source>
</evidence>
<accession>A0A3B0UAS9</accession>
<name>A0A3B0UAS9_9ZZZZ</name>
<dbReference type="EMBL" id="UOEP01000152">
    <property type="protein sequence ID" value="VAW21669.1"/>
    <property type="molecule type" value="Genomic_DNA"/>
</dbReference>
<evidence type="ECO:0008006" key="2">
    <source>
        <dbReference type="Google" id="ProtNLM"/>
    </source>
</evidence>
<dbReference type="NCBIfam" id="TIGR03523">
    <property type="entry name" value="GldN"/>
    <property type="match status" value="1"/>
</dbReference>
<sequence>MKNLLVIIGVIALVAGSAGKSLQAQIINGAYQRQDIFQRKPLALPNVREADVFWSKKIWRIIDVREKINQPLYFPTKEMDGRINLISLLLQGIESGQITAYDARNDDDFKLPITYSEVKERFGAKDQTVQVQDFDTGEMVERTMPGEIRINEVKQYMLKEEWYFNKNNSTLNVRIIGICPIQLFVREDDPSGQIQRRQVFWVYYPEVRELLATNEVFNPHNDARKMSFDDLFIKRYFNSYIVKESNRFDSRGIFQYLQGKQAMLESKRIEKKIFNFEQDLWEY</sequence>
<organism evidence="1">
    <name type="scientific">hydrothermal vent metagenome</name>
    <dbReference type="NCBI Taxonomy" id="652676"/>
    <lineage>
        <taxon>unclassified sequences</taxon>
        <taxon>metagenomes</taxon>
        <taxon>ecological metagenomes</taxon>
    </lineage>
</organism>
<protein>
    <recommendedName>
        <fullName evidence="2">GldN</fullName>
    </recommendedName>
</protein>
<proteinExistence type="predicted"/>